<dbReference type="AlphaFoldDB" id="Q7RB03"/>
<dbReference type="STRING" id="73239.Q7RB03"/>
<protein>
    <submittedName>
        <fullName evidence="1">Uncharacterized protein</fullName>
    </submittedName>
</protein>
<proteinExistence type="predicted"/>
<dbReference type="InParanoid" id="Q7RB03"/>
<organism evidence="1 2">
    <name type="scientific">Plasmodium yoelii yoelii</name>
    <dbReference type="NCBI Taxonomy" id="73239"/>
    <lineage>
        <taxon>Eukaryota</taxon>
        <taxon>Sar</taxon>
        <taxon>Alveolata</taxon>
        <taxon>Apicomplexa</taxon>
        <taxon>Aconoidasida</taxon>
        <taxon>Haemosporida</taxon>
        <taxon>Plasmodiidae</taxon>
        <taxon>Plasmodium</taxon>
        <taxon>Plasmodium (Vinckeia)</taxon>
    </lineage>
</organism>
<accession>Q7RB03</accession>
<dbReference type="PaxDb" id="73239-Q7RB03"/>
<dbReference type="Proteomes" id="UP000008553">
    <property type="component" value="Unassembled WGS sequence"/>
</dbReference>
<dbReference type="EMBL" id="AABL01002132">
    <property type="protein sequence ID" value="EAA18544.1"/>
    <property type="molecule type" value="Genomic_DNA"/>
</dbReference>
<name>Q7RB03_PLAYO</name>
<reference evidence="1 2" key="1">
    <citation type="journal article" date="2002" name="Nature">
        <title>Genome sequence and comparative analysis of the model rodent malaria parasite Plasmodium yoelii yoelii.</title>
        <authorList>
            <person name="Carlton J.M."/>
            <person name="Angiuoli S.V."/>
            <person name="Suh B.B."/>
            <person name="Kooij T.W."/>
            <person name="Pertea M."/>
            <person name="Silva J.C."/>
            <person name="Ermolaeva M.D."/>
            <person name="Allen J.E."/>
            <person name="Selengut J.D."/>
            <person name="Koo H.L."/>
            <person name="Peterson J.D."/>
            <person name="Pop M."/>
            <person name="Kosack D.S."/>
            <person name="Shumway M.F."/>
            <person name="Bidwell S.L."/>
            <person name="Shallom S.J."/>
            <person name="van Aken S.E."/>
            <person name="Riedmuller S.B."/>
            <person name="Feldblyum T.V."/>
            <person name="Cho J.K."/>
            <person name="Quackenbush J."/>
            <person name="Sedegah M."/>
            <person name="Shoaibi A."/>
            <person name="Cummings L.M."/>
            <person name="Florens L."/>
            <person name="Yates J.R."/>
            <person name="Raine J.D."/>
            <person name="Sinden R.E."/>
            <person name="Harris M.A."/>
            <person name="Cunningham D.A."/>
            <person name="Preiser P.R."/>
            <person name="Bergman L.W."/>
            <person name="Vaidya A.B."/>
            <person name="van Lin L.H."/>
            <person name="Janse C.J."/>
            <person name="Waters A.P."/>
            <person name="Smith H.O."/>
            <person name="White O.R."/>
            <person name="Salzberg S.L."/>
            <person name="Venter J.C."/>
            <person name="Fraser C.M."/>
            <person name="Hoffman S.L."/>
            <person name="Gardner M.J."/>
            <person name="Carucci D.J."/>
        </authorList>
    </citation>
    <scope>NUCLEOTIDE SEQUENCE [LARGE SCALE GENOMIC DNA]</scope>
    <source>
        <strain evidence="1 2">17XNL</strain>
    </source>
</reference>
<sequence length="139" mass="16959">MLIFILIKKINIFFIFYNNIYSNSDNISKFYNTHLVLKISYFFTKLKNEIINIKFRDTTLIEDYPFHNDNFDIVFTRCNCFMHELRWNQNKRSGKYFKNEKTLKCGKIECVMTKWEDIINNFGKKKKKNLIKIDEINIK</sequence>
<feature type="non-terminal residue" evidence="1">
    <location>
        <position position="139"/>
    </location>
</feature>
<evidence type="ECO:0000313" key="1">
    <source>
        <dbReference type="EMBL" id="EAA18544.1"/>
    </source>
</evidence>
<gene>
    <name evidence="1" type="ORF">PY06346</name>
</gene>
<evidence type="ECO:0000313" key="2">
    <source>
        <dbReference type="Proteomes" id="UP000008553"/>
    </source>
</evidence>
<comment type="caution">
    <text evidence="1">The sequence shown here is derived from an EMBL/GenBank/DDBJ whole genome shotgun (WGS) entry which is preliminary data.</text>
</comment>
<keyword evidence="2" id="KW-1185">Reference proteome</keyword>